<dbReference type="InterPro" id="IPR021109">
    <property type="entry name" value="Peptidase_aspartic_dom_sf"/>
</dbReference>
<keyword evidence="5 9" id="KW-0732">Signal</keyword>
<feature type="signal peptide" evidence="9">
    <location>
        <begin position="1"/>
        <end position="26"/>
    </location>
</feature>
<evidence type="ECO:0000256" key="7">
    <source>
        <dbReference type="ARBA" id="ARBA00022801"/>
    </source>
</evidence>
<dbReference type="GO" id="GO:0006508">
    <property type="term" value="P:proteolysis"/>
    <property type="evidence" value="ECO:0007669"/>
    <property type="project" value="UniProtKB-KW"/>
</dbReference>
<dbReference type="GO" id="GO:0004190">
    <property type="term" value="F:aspartic-type endopeptidase activity"/>
    <property type="evidence" value="ECO:0007669"/>
    <property type="project" value="UniProtKB-KW"/>
</dbReference>
<dbReference type="Pfam" id="PF14541">
    <property type="entry name" value="TAXi_C"/>
    <property type="match status" value="1"/>
</dbReference>
<dbReference type="Gene3D" id="2.40.70.10">
    <property type="entry name" value="Acid Proteases"/>
    <property type="match status" value="2"/>
</dbReference>
<dbReference type="InterPro" id="IPR032861">
    <property type="entry name" value="TAXi_N"/>
</dbReference>
<evidence type="ECO:0000256" key="8">
    <source>
        <dbReference type="ARBA" id="ARBA00023180"/>
    </source>
</evidence>
<dbReference type="SUPFAM" id="SSF50630">
    <property type="entry name" value="Acid proteases"/>
    <property type="match status" value="1"/>
</dbReference>
<accession>A0AAV8T954</accession>
<gene>
    <name evidence="11" type="ORF">K2173_012190</name>
</gene>
<dbReference type="GO" id="GO:0005576">
    <property type="term" value="C:extracellular region"/>
    <property type="evidence" value="ECO:0007669"/>
    <property type="project" value="UniProtKB-SubCell"/>
</dbReference>
<dbReference type="InterPro" id="IPR032799">
    <property type="entry name" value="TAXi_C"/>
</dbReference>
<organism evidence="11 12">
    <name type="scientific">Erythroxylum novogranatense</name>
    <dbReference type="NCBI Taxonomy" id="1862640"/>
    <lineage>
        <taxon>Eukaryota</taxon>
        <taxon>Viridiplantae</taxon>
        <taxon>Streptophyta</taxon>
        <taxon>Embryophyta</taxon>
        <taxon>Tracheophyta</taxon>
        <taxon>Spermatophyta</taxon>
        <taxon>Magnoliopsida</taxon>
        <taxon>eudicotyledons</taxon>
        <taxon>Gunneridae</taxon>
        <taxon>Pentapetalae</taxon>
        <taxon>rosids</taxon>
        <taxon>fabids</taxon>
        <taxon>Malpighiales</taxon>
        <taxon>Erythroxylaceae</taxon>
        <taxon>Erythroxylum</taxon>
    </lineage>
</organism>
<evidence type="ECO:0000256" key="2">
    <source>
        <dbReference type="ARBA" id="ARBA00007447"/>
    </source>
</evidence>
<sequence>MASFNTFALLFTLSTLCLSNFNLVDAERSGFSIQLYHRESPESPFYDPNATPSQHLADAFRRSNDRFLHFFGRNTASPRSRLISNGGEYLTKISIGTPPFEITAIADTGSDLIWTQCKPCTDCYKQDDPFFNPGSSTTYRDIPCGSTACNYLEDPFCSSRQVCQYEYRYGDQSYTRGDIASDTVTLSSTSGRPVPFPKITIGCGHKNNGTFDKKGSGIIGLGGGELSLIYQLDKAIDGKFAYCLVPLTSKTKNSSTLSFGADAIVSGKGASTTPLIAGDPNTFYYLNLESISVGSKKLPFPSSTSGSSDGNIVIDSGTTLTLVPGDFFSELASAVDEIAGGTKADDPQGFLDLCYEADPNLKVPTITAHFQGADVKLDQSTIFIQVSEGVVCLAFNPAPSGIGAIFGNLAQANLLIGYDLKERTLSFKQLDCTQY</sequence>
<keyword evidence="7" id="KW-0378">Hydrolase</keyword>
<evidence type="ECO:0000256" key="3">
    <source>
        <dbReference type="ARBA" id="ARBA00022525"/>
    </source>
</evidence>
<dbReference type="PROSITE" id="PS00141">
    <property type="entry name" value="ASP_PROTEASE"/>
    <property type="match status" value="1"/>
</dbReference>
<name>A0AAV8T954_9ROSI</name>
<dbReference type="Pfam" id="PF14543">
    <property type="entry name" value="TAXi_N"/>
    <property type="match status" value="1"/>
</dbReference>
<dbReference type="CDD" id="cd05476">
    <property type="entry name" value="pepsin_A_like_plant"/>
    <property type="match status" value="1"/>
</dbReference>
<keyword evidence="12" id="KW-1185">Reference proteome</keyword>
<dbReference type="InterPro" id="IPR051708">
    <property type="entry name" value="Plant_Aspart_Prot_A1"/>
</dbReference>
<keyword evidence="4" id="KW-0645">Protease</keyword>
<dbReference type="PROSITE" id="PS51767">
    <property type="entry name" value="PEPTIDASE_A1"/>
    <property type="match status" value="1"/>
</dbReference>
<dbReference type="AlphaFoldDB" id="A0AAV8T954"/>
<evidence type="ECO:0000313" key="11">
    <source>
        <dbReference type="EMBL" id="KAJ8762698.1"/>
    </source>
</evidence>
<comment type="similarity">
    <text evidence="2">Belongs to the peptidase A1 family.</text>
</comment>
<evidence type="ECO:0000259" key="10">
    <source>
        <dbReference type="PROSITE" id="PS51767"/>
    </source>
</evidence>
<comment type="subcellular location">
    <subcellularLocation>
        <location evidence="1">Secreted</location>
    </subcellularLocation>
</comment>
<dbReference type="PANTHER" id="PTHR47967">
    <property type="entry name" value="OS07G0603500 PROTEIN-RELATED"/>
    <property type="match status" value="1"/>
</dbReference>
<keyword evidence="3" id="KW-0964">Secreted</keyword>
<evidence type="ECO:0000256" key="5">
    <source>
        <dbReference type="ARBA" id="ARBA00022729"/>
    </source>
</evidence>
<dbReference type="FunFam" id="2.40.70.10:FF:000050">
    <property type="entry name" value="Aspartic proteinase CDR1"/>
    <property type="match status" value="1"/>
</dbReference>
<feature type="chain" id="PRO_5043698329" description="Peptidase A1 domain-containing protein" evidence="9">
    <location>
        <begin position="27"/>
        <end position="435"/>
    </location>
</feature>
<reference evidence="11 12" key="1">
    <citation type="submission" date="2021-09" db="EMBL/GenBank/DDBJ databases">
        <title>Genomic insights and catalytic innovation underlie evolution of tropane alkaloids biosynthesis.</title>
        <authorList>
            <person name="Wang Y.-J."/>
            <person name="Tian T."/>
            <person name="Huang J.-P."/>
            <person name="Huang S.-X."/>
        </authorList>
    </citation>
    <scope>NUCLEOTIDE SEQUENCE [LARGE SCALE GENOMIC DNA]</scope>
    <source>
        <strain evidence="11">KIB-2018</strain>
        <tissue evidence="11">Leaf</tissue>
    </source>
</reference>
<evidence type="ECO:0000256" key="9">
    <source>
        <dbReference type="SAM" id="SignalP"/>
    </source>
</evidence>
<dbReference type="PANTHER" id="PTHR47967:SF66">
    <property type="entry name" value="ASPARTIC PROTEINASE CDR1-RELATED"/>
    <property type="match status" value="1"/>
</dbReference>
<evidence type="ECO:0000313" key="12">
    <source>
        <dbReference type="Proteomes" id="UP001159364"/>
    </source>
</evidence>
<dbReference type="FunFam" id="2.40.70.10:FF:000016">
    <property type="entry name" value="Probable aspartic protease At2g35615"/>
    <property type="match status" value="1"/>
</dbReference>
<dbReference type="Proteomes" id="UP001159364">
    <property type="component" value="Linkage Group LG06"/>
</dbReference>
<keyword evidence="8" id="KW-0325">Glycoprotein</keyword>
<dbReference type="EMBL" id="JAIWQS010000006">
    <property type="protein sequence ID" value="KAJ8762698.1"/>
    <property type="molecule type" value="Genomic_DNA"/>
</dbReference>
<dbReference type="InterPro" id="IPR034161">
    <property type="entry name" value="Pepsin-like_plant"/>
</dbReference>
<feature type="domain" description="Peptidase A1" evidence="10">
    <location>
        <begin position="89"/>
        <end position="428"/>
    </location>
</feature>
<dbReference type="InterPro" id="IPR001969">
    <property type="entry name" value="Aspartic_peptidase_AS"/>
</dbReference>
<evidence type="ECO:0000256" key="6">
    <source>
        <dbReference type="ARBA" id="ARBA00022750"/>
    </source>
</evidence>
<evidence type="ECO:0000256" key="1">
    <source>
        <dbReference type="ARBA" id="ARBA00004613"/>
    </source>
</evidence>
<keyword evidence="6" id="KW-0064">Aspartyl protease</keyword>
<dbReference type="InterPro" id="IPR033121">
    <property type="entry name" value="PEPTIDASE_A1"/>
</dbReference>
<evidence type="ECO:0000256" key="4">
    <source>
        <dbReference type="ARBA" id="ARBA00022670"/>
    </source>
</evidence>
<proteinExistence type="inferred from homology"/>
<protein>
    <recommendedName>
        <fullName evidence="10">Peptidase A1 domain-containing protein</fullName>
    </recommendedName>
</protein>
<comment type="caution">
    <text evidence="11">The sequence shown here is derived from an EMBL/GenBank/DDBJ whole genome shotgun (WGS) entry which is preliminary data.</text>
</comment>